<accession>A0A517YZ72</accession>
<evidence type="ECO:0000259" key="2">
    <source>
        <dbReference type="Pfam" id="PF13690"/>
    </source>
</evidence>
<dbReference type="GO" id="GO:0016787">
    <property type="term" value="F:hydrolase activity"/>
    <property type="evidence" value="ECO:0007669"/>
    <property type="project" value="UniProtKB-KW"/>
</dbReference>
<dbReference type="AlphaFoldDB" id="A0A517YZ72"/>
<keyword evidence="3" id="KW-0378">Hydrolase</keyword>
<dbReference type="EMBL" id="CP036425">
    <property type="protein sequence ID" value="QDU35528.1"/>
    <property type="molecule type" value="Genomic_DNA"/>
</dbReference>
<proteinExistence type="predicted"/>
<evidence type="ECO:0000313" key="3">
    <source>
        <dbReference type="EMBL" id="QDU35528.1"/>
    </source>
</evidence>
<evidence type="ECO:0000313" key="4">
    <source>
        <dbReference type="Proteomes" id="UP000317369"/>
    </source>
</evidence>
<dbReference type="Gene3D" id="3.40.1550.10">
    <property type="entry name" value="CheC-like"/>
    <property type="match status" value="1"/>
</dbReference>
<keyword evidence="4" id="KW-1185">Reference proteome</keyword>
<dbReference type="PANTHER" id="PTHR39452:SF1">
    <property type="entry name" value="CHEY-P PHOSPHATASE CHEX"/>
    <property type="match status" value="1"/>
</dbReference>
<reference evidence="3 4" key="1">
    <citation type="submission" date="2019-02" db="EMBL/GenBank/DDBJ databases">
        <title>Deep-cultivation of Planctomycetes and their phenomic and genomic characterization uncovers novel biology.</title>
        <authorList>
            <person name="Wiegand S."/>
            <person name="Jogler M."/>
            <person name="Boedeker C."/>
            <person name="Pinto D."/>
            <person name="Vollmers J."/>
            <person name="Rivas-Marin E."/>
            <person name="Kohn T."/>
            <person name="Peeters S.H."/>
            <person name="Heuer A."/>
            <person name="Rast P."/>
            <person name="Oberbeckmann S."/>
            <person name="Bunk B."/>
            <person name="Jeske O."/>
            <person name="Meyerdierks A."/>
            <person name="Storesund J.E."/>
            <person name="Kallscheuer N."/>
            <person name="Luecker S."/>
            <person name="Lage O.M."/>
            <person name="Pohl T."/>
            <person name="Merkel B.J."/>
            <person name="Hornburger P."/>
            <person name="Mueller R.-W."/>
            <person name="Bruemmer F."/>
            <person name="Labrenz M."/>
            <person name="Spormann A.M."/>
            <person name="Op den Camp H."/>
            <person name="Overmann J."/>
            <person name="Amann R."/>
            <person name="Jetten M.S.M."/>
            <person name="Mascher T."/>
            <person name="Medema M.H."/>
            <person name="Devos D.P."/>
            <person name="Kaster A.-K."/>
            <person name="Ovreas L."/>
            <person name="Rohde M."/>
            <person name="Galperin M.Y."/>
            <person name="Jogler C."/>
        </authorList>
    </citation>
    <scope>NUCLEOTIDE SEQUENCE [LARGE SCALE GENOMIC DNA]</scope>
    <source>
        <strain evidence="3 4">KS4</strain>
    </source>
</reference>
<dbReference type="CDD" id="cd17906">
    <property type="entry name" value="CheX"/>
    <property type="match status" value="1"/>
</dbReference>
<dbReference type="SUPFAM" id="SSF103039">
    <property type="entry name" value="CheC-like"/>
    <property type="match status" value="1"/>
</dbReference>
<dbReference type="Proteomes" id="UP000317369">
    <property type="component" value="Chromosome"/>
</dbReference>
<dbReference type="InterPro" id="IPR038756">
    <property type="entry name" value="CheX-like"/>
</dbReference>
<evidence type="ECO:0000256" key="1">
    <source>
        <dbReference type="ARBA" id="ARBA00022500"/>
    </source>
</evidence>
<dbReference type="GO" id="GO:0006935">
    <property type="term" value="P:chemotaxis"/>
    <property type="evidence" value="ECO:0007669"/>
    <property type="project" value="UniProtKB-KW"/>
</dbReference>
<dbReference type="EC" id="3.-.-.-" evidence="3"/>
<organism evidence="3 4">
    <name type="scientific">Poriferisphaera corsica</name>
    <dbReference type="NCBI Taxonomy" id="2528020"/>
    <lineage>
        <taxon>Bacteria</taxon>
        <taxon>Pseudomonadati</taxon>
        <taxon>Planctomycetota</taxon>
        <taxon>Phycisphaerae</taxon>
        <taxon>Phycisphaerales</taxon>
        <taxon>Phycisphaeraceae</taxon>
        <taxon>Poriferisphaera</taxon>
    </lineage>
</organism>
<sequence>MNQNYIIPFMKSVQNVFETMLQLPVQIKEPTLKNEDEPSFDVSGIIGMSGDVDGTVVLSFPTTTAERIVSIFTGMDMTSESEDFADAVGELVNMVSGGAKAQFTDKTVSISCPSVVIGSNHQIFGQKDLTCILIPCESDCGEFCVEVGIRNLVAAEATA</sequence>
<dbReference type="KEGG" id="pcor:KS4_36110"/>
<dbReference type="InterPro" id="IPR028976">
    <property type="entry name" value="CheC-like_sf"/>
</dbReference>
<dbReference type="RefSeq" id="WP_200761389.1">
    <property type="nucleotide sequence ID" value="NZ_CP036425.1"/>
</dbReference>
<gene>
    <name evidence="3" type="primary">cheX</name>
    <name evidence="3" type="ORF">KS4_36110</name>
</gene>
<dbReference type="Pfam" id="PF13690">
    <property type="entry name" value="CheX"/>
    <property type="match status" value="1"/>
</dbReference>
<dbReference type="InterPro" id="IPR028051">
    <property type="entry name" value="CheX-like_dom"/>
</dbReference>
<dbReference type="PANTHER" id="PTHR39452">
    <property type="entry name" value="CHEY-P PHOSPHATASE CHEX"/>
    <property type="match status" value="1"/>
</dbReference>
<feature type="domain" description="Chemotaxis phosphatase CheX-like" evidence="2">
    <location>
        <begin position="42"/>
        <end position="137"/>
    </location>
</feature>
<protein>
    <submittedName>
        <fullName evidence="3">CheY-P phosphatase CheX</fullName>
        <ecNumber evidence="3">3.-.-.-</ecNumber>
    </submittedName>
</protein>
<keyword evidence="1" id="KW-0145">Chemotaxis</keyword>
<name>A0A517YZ72_9BACT</name>